<evidence type="ECO:0000313" key="1">
    <source>
        <dbReference type="EMBL" id="GAI29904.1"/>
    </source>
</evidence>
<accession>X1PG71</accession>
<sequence length="34" mass="3557">KLVYERPKLVELDAPSASGGEACLNNGSLANNIL</sequence>
<organism evidence="1">
    <name type="scientific">marine sediment metagenome</name>
    <dbReference type="NCBI Taxonomy" id="412755"/>
    <lineage>
        <taxon>unclassified sequences</taxon>
        <taxon>metagenomes</taxon>
        <taxon>ecological metagenomes</taxon>
    </lineage>
</organism>
<name>X1PG71_9ZZZZ</name>
<feature type="non-terminal residue" evidence="1">
    <location>
        <position position="1"/>
    </location>
</feature>
<reference evidence="1" key="1">
    <citation type="journal article" date="2014" name="Front. Microbiol.">
        <title>High frequency of phylogenetically diverse reductive dehalogenase-homologous genes in deep subseafloor sedimentary metagenomes.</title>
        <authorList>
            <person name="Kawai M."/>
            <person name="Futagami T."/>
            <person name="Toyoda A."/>
            <person name="Takaki Y."/>
            <person name="Nishi S."/>
            <person name="Hori S."/>
            <person name="Arai W."/>
            <person name="Tsubouchi T."/>
            <person name="Morono Y."/>
            <person name="Uchiyama I."/>
            <person name="Ito T."/>
            <person name="Fujiyama A."/>
            <person name="Inagaki F."/>
            <person name="Takami H."/>
        </authorList>
    </citation>
    <scope>NUCLEOTIDE SEQUENCE</scope>
    <source>
        <strain evidence="1">Expedition CK06-06</strain>
    </source>
</reference>
<dbReference type="AlphaFoldDB" id="X1PG71"/>
<dbReference type="EMBL" id="BARV01020668">
    <property type="protein sequence ID" value="GAI29904.1"/>
    <property type="molecule type" value="Genomic_DNA"/>
</dbReference>
<gene>
    <name evidence="1" type="ORF">S06H3_34432</name>
</gene>
<proteinExistence type="predicted"/>
<protein>
    <submittedName>
        <fullName evidence="1">Uncharacterized protein</fullName>
    </submittedName>
</protein>
<comment type="caution">
    <text evidence="1">The sequence shown here is derived from an EMBL/GenBank/DDBJ whole genome shotgun (WGS) entry which is preliminary data.</text>
</comment>